<dbReference type="Pfam" id="PF11696">
    <property type="entry name" value="DUF3292"/>
    <property type="match status" value="1"/>
</dbReference>
<sequence length="650" mass="70581">MASSLQPTILHDAVASLPAASIPPPPIARGDHQRPADPGTNDLGWTRDLNIPVPVIEGMDDQQLWLLVRRFDRQVFHLRRIPNPPLDRLDCTPATLAESYSPDRLRNILERLYLTIFIGIAASIKHIARIRSWESTRSAWFCAVYFFCWKKDILIPATLTLLLALVLCPSIRPTLFPPAPLAAIDPSTGGVKKPASGHLDSKDSMTGAQERFQGEAVEREADDFVTGLSSIAVSVAVGKEAEPSASQSLSKEEDEEGHVDAKVPDISNVADVVSAQQMASTAAPPSEEIQDQTAIPIQQAIAINTLVDIWEMTGNALTSSLPFKSLPMRVRIASPIAALLLVSFLLPEFWIYKGLTFSVGIALFGQPIFDELGHKNLLKYLDSTFPHWRNYFDIRQTVLSGAPTDKQLTITLLRLGETNGSPLPPPPLMSSGPDSDNSSHLSGAHRDELPSEYAEQICSELSDSDGEDESIPPRKRKGSKLFGFVKGSTKAGVEGVLGLEKAKATVGSKSAKARTGIVQSPAAVEKAQLEDGPSVFRGKWKGTRGVLTISVSATQPLLAFSKLNKGVEFVAPAETVIWTLLIDDIAEIRKIGGFGWKGKMVVGWSTGDKVVDGLGITDLAGNIYHLTALPRRDELFNRLASIGKQRWESC</sequence>
<reference evidence="2 3" key="1">
    <citation type="journal article" date="2020" name="ISME J.">
        <title>Uncovering the hidden diversity of litter-decomposition mechanisms in mushroom-forming fungi.</title>
        <authorList>
            <person name="Floudas D."/>
            <person name="Bentzer J."/>
            <person name="Ahren D."/>
            <person name="Johansson T."/>
            <person name="Persson P."/>
            <person name="Tunlid A."/>
        </authorList>
    </citation>
    <scope>NUCLEOTIDE SEQUENCE [LARGE SCALE GENOMIC DNA]</scope>
    <source>
        <strain evidence="2 3">CBS 406.79</strain>
    </source>
</reference>
<evidence type="ECO:0000313" key="3">
    <source>
        <dbReference type="Proteomes" id="UP000518752"/>
    </source>
</evidence>
<dbReference type="PANTHER" id="PTHR38694:SF1">
    <property type="entry name" value="PEROXIN DOMAIN-CONTAINING PROTEIN"/>
    <property type="match status" value="1"/>
</dbReference>
<evidence type="ECO:0000313" key="2">
    <source>
        <dbReference type="EMBL" id="KAF5376821.1"/>
    </source>
</evidence>
<dbReference type="EMBL" id="JAACJN010000087">
    <property type="protein sequence ID" value="KAF5376821.1"/>
    <property type="molecule type" value="Genomic_DNA"/>
</dbReference>
<name>A0A8H5M150_9AGAR</name>
<dbReference type="InterPro" id="IPR021709">
    <property type="entry name" value="DUF3292"/>
</dbReference>
<dbReference type="AlphaFoldDB" id="A0A8H5M150"/>
<keyword evidence="3" id="KW-1185">Reference proteome</keyword>
<proteinExistence type="predicted"/>
<protein>
    <submittedName>
        <fullName evidence="2">Uncharacterized protein</fullName>
    </submittedName>
</protein>
<comment type="caution">
    <text evidence="2">The sequence shown here is derived from an EMBL/GenBank/DDBJ whole genome shotgun (WGS) entry which is preliminary data.</text>
</comment>
<dbReference type="Proteomes" id="UP000518752">
    <property type="component" value="Unassembled WGS sequence"/>
</dbReference>
<gene>
    <name evidence="2" type="ORF">D9757_008892</name>
</gene>
<feature type="region of interest" description="Disordered" evidence="1">
    <location>
        <begin position="21"/>
        <end position="43"/>
    </location>
</feature>
<dbReference type="PANTHER" id="PTHR38694">
    <property type="entry name" value="CONSERVED EXPRESSED PROTEIN"/>
    <property type="match status" value="1"/>
</dbReference>
<feature type="region of interest" description="Disordered" evidence="1">
    <location>
        <begin position="416"/>
        <end position="446"/>
    </location>
</feature>
<evidence type="ECO:0000256" key="1">
    <source>
        <dbReference type="SAM" id="MobiDB-lite"/>
    </source>
</evidence>
<dbReference type="OrthoDB" id="1708389at2759"/>
<accession>A0A8H5M150</accession>
<organism evidence="2 3">
    <name type="scientific">Collybiopsis confluens</name>
    <dbReference type="NCBI Taxonomy" id="2823264"/>
    <lineage>
        <taxon>Eukaryota</taxon>
        <taxon>Fungi</taxon>
        <taxon>Dikarya</taxon>
        <taxon>Basidiomycota</taxon>
        <taxon>Agaricomycotina</taxon>
        <taxon>Agaricomycetes</taxon>
        <taxon>Agaricomycetidae</taxon>
        <taxon>Agaricales</taxon>
        <taxon>Marasmiineae</taxon>
        <taxon>Omphalotaceae</taxon>
        <taxon>Collybiopsis</taxon>
    </lineage>
</organism>